<dbReference type="InterPro" id="IPR051744">
    <property type="entry name" value="AP2_assoc_SerThr_kinase"/>
</dbReference>
<organism evidence="3 4">
    <name type="scientific">Daphnia galeata</name>
    <dbReference type="NCBI Taxonomy" id="27404"/>
    <lineage>
        <taxon>Eukaryota</taxon>
        <taxon>Metazoa</taxon>
        <taxon>Ecdysozoa</taxon>
        <taxon>Arthropoda</taxon>
        <taxon>Crustacea</taxon>
        <taxon>Branchiopoda</taxon>
        <taxon>Diplostraca</taxon>
        <taxon>Cladocera</taxon>
        <taxon>Anomopoda</taxon>
        <taxon>Daphniidae</taxon>
        <taxon>Daphnia</taxon>
    </lineage>
</organism>
<feature type="region of interest" description="Disordered" evidence="1">
    <location>
        <begin position="344"/>
        <end position="389"/>
    </location>
</feature>
<dbReference type="CDD" id="cd14037">
    <property type="entry name" value="STKc_NAK_like"/>
    <property type="match status" value="1"/>
</dbReference>
<feature type="region of interest" description="Disordered" evidence="1">
    <location>
        <begin position="465"/>
        <end position="559"/>
    </location>
</feature>
<feature type="domain" description="Protein kinase" evidence="2">
    <location>
        <begin position="38"/>
        <end position="302"/>
    </location>
</feature>
<comment type="caution">
    <text evidence="3">The sequence shown here is derived from an EMBL/GenBank/DDBJ whole genome shotgun (WGS) entry which is preliminary data.</text>
</comment>
<dbReference type="AlphaFoldDB" id="A0A8J2S2V9"/>
<accession>A0A8J2S2V9</accession>
<dbReference type="InterPro" id="IPR011009">
    <property type="entry name" value="Kinase-like_dom_sf"/>
</dbReference>
<evidence type="ECO:0000313" key="4">
    <source>
        <dbReference type="Proteomes" id="UP000789390"/>
    </source>
</evidence>
<dbReference type="SMART" id="SM00220">
    <property type="entry name" value="S_TKc"/>
    <property type="match status" value="1"/>
</dbReference>
<keyword evidence="4" id="KW-1185">Reference proteome</keyword>
<dbReference type="PANTHER" id="PTHR47907:SF5">
    <property type="entry name" value="AP2 ASSOCIATED KINASE 1"/>
    <property type="match status" value="1"/>
</dbReference>
<feature type="region of interest" description="Disordered" evidence="1">
    <location>
        <begin position="756"/>
        <end position="878"/>
    </location>
</feature>
<feature type="compositionally biased region" description="Polar residues" evidence="1">
    <location>
        <begin position="515"/>
        <end position="524"/>
    </location>
</feature>
<evidence type="ECO:0000313" key="3">
    <source>
        <dbReference type="EMBL" id="CAH0113296.1"/>
    </source>
</evidence>
<dbReference type="GO" id="GO:0005524">
    <property type="term" value="F:ATP binding"/>
    <property type="evidence" value="ECO:0007669"/>
    <property type="project" value="InterPro"/>
</dbReference>
<feature type="compositionally biased region" description="Low complexity" evidence="1">
    <location>
        <begin position="474"/>
        <end position="487"/>
    </location>
</feature>
<dbReference type="Gene3D" id="1.10.510.10">
    <property type="entry name" value="Transferase(Phosphotransferase) domain 1"/>
    <property type="match status" value="1"/>
</dbReference>
<evidence type="ECO:0000259" key="2">
    <source>
        <dbReference type="PROSITE" id="PS50011"/>
    </source>
</evidence>
<protein>
    <recommendedName>
        <fullName evidence="2">Protein kinase domain-containing protein</fullName>
    </recommendedName>
</protein>
<dbReference type="SUPFAM" id="SSF56112">
    <property type="entry name" value="Protein kinase-like (PK-like)"/>
    <property type="match status" value="1"/>
</dbReference>
<sequence length="1088" mass="117886">MKKLFSKIETKIDPSQKESKGGQSLVGKVFQVGKQYSVTVEDIIAEGGFAIVFLVKASNGSRYALKRMHVNNDHDLAACRREIQIVSTLNGHKNIIGYIDSSITQSSNGVYEVLLLMPFYKMHVLQLMNERLQTGFSEPEVMAIFCDMCEAVSRLHHCQTPIIHRDLKVENILFNDAGHYVLCDFGSATAKVLNPSTMGVIVVEEEIKKYTTLSYRSPEMVDLYMGKSITTKADIWALGCLLYKLCFFTLPFGESTLAIQNGQFNLPEGHRYSKHLVSLVRYMLDPDSDRRPDIYQVSYAAFKLAGRGETPIVNLLHSVPLELDQLPSLDTRPAQVKPITAPTIPSSRVLSNQPPAVEGGTTVTPRQRPKASSITSTLGQIPLPTNGLNSARRVLPTTTAEPTPLQPAAQANPISVQELFPSFPQDPFVETSQPSPVTGSGQGYFNYGYGYPANAAASVAAVPGCPPTSTATVSPQPASLPPSALTPVEFKETSQTQSADPLCSVDSRHEADIAQRSSISSSAPRLNPSAGRTASLDPPSSSVTPPASPTSHHRHRRNMSDTSAFTKSYADETNQFLKSFVPPSQVTGEPFGQPENMAAAADGAALVGHVAVWNPFDDSSPFCQLNEDHLFGAEFDKIRRGSQSSIVNVKSRESLVMNASEAVTAAEDPFGAAPFRLPPGRKKLPVAALDGVSKISTAGNGPAPGQVEVESSPVGTSAAVAITPPPPPPPFARAPAEDRSKYEKLFCYGYSDAEDELDNRDRQGDAASGGLRLDGRNSNGRVIEEGASNSITGRHNKNSARLKLTDEDSIGSATDLKNCCSDEETDDQPPKRKSRQNLDEESETISSSVYHGESDSIRMEPIEPKTSNSRRKNTGQVSSNVEDALVGHAFGERPLLADDELDDDSLHSGMPRAPVTTSRLPTVPLPFRIRSAEKREFVTSEEDVFAKAPFKLPPKKNNSSGEVCVHSATALKEKRRLHRYENVPPLTDKRPHIVTEQDHPLPLLPLKSQDLFGLIPFTTLTSPSTSGRKIGAEVIRHTHVTAGGIARPGLDYHDDLCDPVIDVVGEEAGVSNLSFEDIGPEESSWSVN</sequence>
<reference evidence="3" key="1">
    <citation type="submission" date="2021-11" db="EMBL/GenBank/DDBJ databases">
        <authorList>
            <person name="Schell T."/>
        </authorList>
    </citation>
    <scope>NUCLEOTIDE SEQUENCE</scope>
    <source>
        <strain evidence="3">M5</strain>
    </source>
</reference>
<evidence type="ECO:0000256" key="1">
    <source>
        <dbReference type="SAM" id="MobiDB-lite"/>
    </source>
</evidence>
<feature type="compositionally biased region" description="Polar residues" evidence="1">
    <location>
        <begin position="361"/>
        <end position="379"/>
    </location>
</feature>
<dbReference type="OrthoDB" id="2018507at2759"/>
<dbReference type="PROSITE" id="PS50011">
    <property type="entry name" value="PROTEIN_KINASE_DOM"/>
    <property type="match status" value="1"/>
</dbReference>
<dbReference type="InterPro" id="IPR000719">
    <property type="entry name" value="Prot_kinase_dom"/>
</dbReference>
<feature type="compositionally biased region" description="Basic and acidic residues" evidence="1">
    <location>
        <begin position="852"/>
        <end position="863"/>
    </location>
</feature>
<dbReference type="Pfam" id="PF00069">
    <property type="entry name" value="Pkinase"/>
    <property type="match status" value="1"/>
</dbReference>
<name>A0A8J2S2V9_9CRUS</name>
<dbReference type="GO" id="GO:0004672">
    <property type="term" value="F:protein kinase activity"/>
    <property type="evidence" value="ECO:0007669"/>
    <property type="project" value="InterPro"/>
</dbReference>
<gene>
    <name evidence="3" type="ORF">DGAL_LOCUS17180</name>
</gene>
<dbReference type="PANTHER" id="PTHR47907">
    <property type="entry name" value="PROTEIN KINASE DOMAIN-CONTAINING PROTEIN"/>
    <property type="match status" value="1"/>
</dbReference>
<dbReference type="InterPro" id="IPR008271">
    <property type="entry name" value="Ser/Thr_kinase_AS"/>
</dbReference>
<feature type="compositionally biased region" description="Polar residues" evidence="1">
    <location>
        <begin position="344"/>
        <end position="354"/>
    </location>
</feature>
<proteinExistence type="predicted"/>
<dbReference type="PROSITE" id="PS00108">
    <property type="entry name" value="PROTEIN_KINASE_ST"/>
    <property type="match status" value="1"/>
</dbReference>
<dbReference type="EMBL" id="CAKKLH010000337">
    <property type="protein sequence ID" value="CAH0113296.1"/>
    <property type="molecule type" value="Genomic_DNA"/>
</dbReference>
<dbReference type="Proteomes" id="UP000789390">
    <property type="component" value="Unassembled WGS sequence"/>
</dbReference>